<keyword evidence="7" id="KW-0648">Protein biosynthesis</keyword>
<evidence type="ECO:0000313" key="9">
    <source>
        <dbReference type="EMBL" id="EAS49344.1"/>
    </source>
</evidence>
<dbReference type="HOGENOM" id="CLU_015768_0_3_5"/>
<dbReference type="InterPro" id="IPR049940">
    <property type="entry name" value="GluQ/Sye"/>
</dbReference>
<keyword evidence="1 7" id="KW-0436">Ligase</keyword>
<name>Q1YG81_AURMS</name>
<accession>Q1YG81</accession>
<dbReference type="GO" id="GO:0004818">
    <property type="term" value="F:glutamate-tRNA ligase activity"/>
    <property type="evidence" value="ECO:0007669"/>
    <property type="project" value="TreeGrafter"/>
</dbReference>
<keyword evidence="2" id="KW-0479">Metal-binding</keyword>
<keyword evidence="5 7" id="KW-0067">ATP-binding</keyword>
<evidence type="ECO:0000256" key="2">
    <source>
        <dbReference type="ARBA" id="ARBA00022723"/>
    </source>
</evidence>
<dbReference type="InterPro" id="IPR001412">
    <property type="entry name" value="aa-tRNA-synth_I_CS"/>
</dbReference>
<evidence type="ECO:0000256" key="3">
    <source>
        <dbReference type="ARBA" id="ARBA00022741"/>
    </source>
</evidence>
<dbReference type="PANTHER" id="PTHR43311:SF1">
    <property type="entry name" value="GLUTAMYL-Q TRNA(ASP) SYNTHETASE"/>
    <property type="match status" value="1"/>
</dbReference>
<evidence type="ECO:0000256" key="4">
    <source>
        <dbReference type="ARBA" id="ARBA00022833"/>
    </source>
</evidence>
<evidence type="ECO:0000256" key="7">
    <source>
        <dbReference type="RuleBase" id="RU363037"/>
    </source>
</evidence>
<evidence type="ECO:0000256" key="5">
    <source>
        <dbReference type="ARBA" id="ARBA00022840"/>
    </source>
</evidence>
<dbReference type="Pfam" id="PF00749">
    <property type="entry name" value="tRNA-synt_1c"/>
    <property type="match status" value="1"/>
</dbReference>
<dbReference type="InterPro" id="IPR014729">
    <property type="entry name" value="Rossmann-like_a/b/a_fold"/>
</dbReference>
<dbReference type="RefSeq" id="WP_009210764.1">
    <property type="nucleotide sequence ID" value="NZ_BBWP01000008.1"/>
</dbReference>
<proteinExistence type="inferred from homology"/>
<dbReference type="NCBIfam" id="NF004315">
    <property type="entry name" value="PRK05710.1-4"/>
    <property type="match status" value="1"/>
</dbReference>
<keyword evidence="4" id="KW-0862">Zinc</keyword>
<sequence length="310" mass="34195">MQPAPAVFRFAPSPNGELHLGHAYSVLVNHRMAREAGGEFLLRIEDIDQARCTREYERQIEDDLTFLGVDWDVAPRRQSEHFADYAAALEALADAELIYPGFMSRGEIRAFAQRYEDDEGTRWPRDPDGAPLYPALDRDLSSRQRERKMRDGERFAWRLDTAKAVAMLGTLTFAETGLAPEAGGGEVVAKPLEWGDVVLGRMETPTSYHLSVVVDDAVQGVTHVVRGRDLFPATSIHRLLQALLGLPVPRYHHHELILGPDGRKLSKSAGDTAIRALREAGLGAEDIRRMVGLPAAPPAGSLSRESSARG</sequence>
<dbReference type="SUPFAM" id="SSF52374">
    <property type="entry name" value="Nucleotidylyl transferase"/>
    <property type="match status" value="1"/>
</dbReference>
<reference evidence="9 10" key="1">
    <citation type="journal article" date="2008" name="Appl. Environ. Microbiol.">
        <title>Genomic insights into Mn(II) oxidation by the marine alphaproteobacterium Aurantimonas sp. strain SI85-9A1.</title>
        <authorList>
            <person name="Dick G.J."/>
            <person name="Podell S."/>
            <person name="Johnson H.A."/>
            <person name="Rivera-Espinoza Y."/>
            <person name="Bernier-Latmani R."/>
            <person name="McCarthy J.K."/>
            <person name="Torpey J.W."/>
            <person name="Clement B.G."/>
            <person name="Gaasterland T."/>
            <person name="Tebo B.M."/>
        </authorList>
    </citation>
    <scope>NUCLEOTIDE SEQUENCE [LARGE SCALE GENOMIC DNA]</scope>
    <source>
        <strain evidence="9 10">SI85-9A1</strain>
    </source>
</reference>
<evidence type="ECO:0000256" key="6">
    <source>
        <dbReference type="ARBA" id="ARBA00023146"/>
    </source>
</evidence>
<dbReference type="GO" id="GO:0005524">
    <property type="term" value="F:ATP binding"/>
    <property type="evidence" value="ECO:0007669"/>
    <property type="project" value="UniProtKB-KW"/>
</dbReference>
<dbReference type="Gene3D" id="3.40.50.620">
    <property type="entry name" value="HUPs"/>
    <property type="match status" value="1"/>
</dbReference>
<dbReference type="GO" id="GO:0006424">
    <property type="term" value="P:glutamyl-tRNA aminoacylation"/>
    <property type="evidence" value="ECO:0007669"/>
    <property type="project" value="TreeGrafter"/>
</dbReference>
<comment type="caution">
    <text evidence="9">The sequence shown here is derived from an EMBL/GenBank/DDBJ whole genome shotgun (WGS) entry which is preliminary data.</text>
</comment>
<organism evidence="9 10">
    <name type="scientific">Aurantimonas manganoxydans (strain ATCC BAA-1229 / DSM 21871 / SI85-9A1)</name>
    <dbReference type="NCBI Taxonomy" id="287752"/>
    <lineage>
        <taxon>Bacteria</taxon>
        <taxon>Pseudomonadati</taxon>
        <taxon>Pseudomonadota</taxon>
        <taxon>Alphaproteobacteria</taxon>
        <taxon>Hyphomicrobiales</taxon>
        <taxon>Aurantimonadaceae</taxon>
        <taxon>Aurantimonas</taxon>
    </lineage>
</organism>
<evidence type="ECO:0000256" key="1">
    <source>
        <dbReference type="ARBA" id="ARBA00022598"/>
    </source>
</evidence>
<dbReference type="EMBL" id="AAPJ01000005">
    <property type="protein sequence ID" value="EAS49344.1"/>
    <property type="molecule type" value="Genomic_DNA"/>
</dbReference>
<gene>
    <name evidence="9" type="ORF">SI859A1_02945</name>
</gene>
<keyword evidence="10" id="KW-1185">Reference proteome</keyword>
<keyword evidence="6 7" id="KW-0030">Aminoacyl-tRNA synthetase</keyword>
<keyword evidence="3 7" id="KW-0547">Nucleotide-binding</keyword>
<comment type="similarity">
    <text evidence="7">Belongs to the class-I aminoacyl-tRNA synthetase family.</text>
</comment>
<dbReference type="PROSITE" id="PS00178">
    <property type="entry name" value="AA_TRNA_LIGASE_I"/>
    <property type="match status" value="1"/>
</dbReference>
<dbReference type="BioCyc" id="AURANTIMONAS:SI859A1_02945-MONOMER"/>
<protein>
    <submittedName>
        <fullName evidence="9">Glutamyl-tRNA synthetase, class Ic</fullName>
    </submittedName>
</protein>
<dbReference type="PRINTS" id="PR00987">
    <property type="entry name" value="TRNASYNTHGLU"/>
</dbReference>
<dbReference type="OrthoDB" id="9807503at2"/>
<dbReference type="PANTHER" id="PTHR43311">
    <property type="entry name" value="GLUTAMATE--TRNA LIGASE"/>
    <property type="match status" value="1"/>
</dbReference>
<evidence type="ECO:0000313" key="10">
    <source>
        <dbReference type="Proteomes" id="UP000000321"/>
    </source>
</evidence>
<dbReference type="InterPro" id="IPR000924">
    <property type="entry name" value="Glu/Gln-tRNA-synth"/>
</dbReference>
<dbReference type="AlphaFoldDB" id="Q1YG81"/>
<evidence type="ECO:0000259" key="8">
    <source>
        <dbReference type="Pfam" id="PF00749"/>
    </source>
</evidence>
<dbReference type="Proteomes" id="UP000000321">
    <property type="component" value="Unassembled WGS sequence"/>
</dbReference>
<dbReference type="InterPro" id="IPR020058">
    <property type="entry name" value="Glu/Gln-tRNA-synth_Ib_cat-dom"/>
</dbReference>
<dbReference type="GO" id="GO:0005829">
    <property type="term" value="C:cytosol"/>
    <property type="evidence" value="ECO:0007669"/>
    <property type="project" value="TreeGrafter"/>
</dbReference>
<feature type="domain" description="Glutamyl/glutaminyl-tRNA synthetase class Ib catalytic" evidence="8">
    <location>
        <begin position="8"/>
        <end position="290"/>
    </location>
</feature>